<dbReference type="GO" id="GO:0007165">
    <property type="term" value="P:signal transduction"/>
    <property type="evidence" value="ECO:0007669"/>
    <property type="project" value="InterPro"/>
</dbReference>
<feature type="region of interest" description="Disordered" evidence="1">
    <location>
        <begin position="146"/>
        <end position="166"/>
    </location>
</feature>
<protein>
    <submittedName>
        <fullName evidence="3">Chemotaxis protein CheW</fullName>
    </submittedName>
</protein>
<dbReference type="SUPFAM" id="SSF50341">
    <property type="entry name" value="CheW-like"/>
    <property type="match status" value="1"/>
</dbReference>
<dbReference type="Gene3D" id="2.30.30.40">
    <property type="entry name" value="SH3 Domains"/>
    <property type="match status" value="1"/>
</dbReference>
<dbReference type="PANTHER" id="PTHR22617:SF23">
    <property type="entry name" value="CHEMOTAXIS PROTEIN CHEW"/>
    <property type="match status" value="1"/>
</dbReference>
<gene>
    <name evidence="3" type="ORF">G4Y79_09900</name>
</gene>
<dbReference type="GO" id="GO:0006935">
    <property type="term" value="P:chemotaxis"/>
    <property type="evidence" value="ECO:0007669"/>
    <property type="project" value="InterPro"/>
</dbReference>
<evidence type="ECO:0000313" key="4">
    <source>
        <dbReference type="Proteomes" id="UP000594468"/>
    </source>
</evidence>
<dbReference type="KEGG" id="pmet:G4Y79_09900"/>
<dbReference type="PROSITE" id="PS50851">
    <property type="entry name" value="CHEW"/>
    <property type="match status" value="1"/>
</dbReference>
<dbReference type="SMART" id="SM00260">
    <property type="entry name" value="CheW"/>
    <property type="match status" value="1"/>
</dbReference>
<evidence type="ECO:0000259" key="2">
    <source>
        <dbReference type="PROSITE" id="PS50851"/>
    </source>
</evidence>
<dbReference type="EMBL" id="CP062983">
    <property type="protein sequence ID" value="QPC84667.1"/>
    <property type="molecule type" value="Genomic_DNA"/>
</dbReference>
<dbReference type="GO" id="GO:0005829">
    <property type="term" value="C:cytosol"/>
    <property type="evidence" value="ECO:0007669"/>
    <property type="project" value="TreeGrafter"/>
</dbReference>
<evidence type="ECO:0000256" key="1">
    <source>
        <dbReference type="SAM" id="MobiDB-lite"/>
    </source>
</evidence>
<dbReference type="AlphaFoldDB" id="A0A7S8ECW9"/>
<reference evidence="3 4" key="1">
    <citation type="submission" date="2020-02" db="EMBL/GenBank/DDBJ databases">
        <authorList>
            <person name="Zheng R.K."/>
            <person name="Sun C.M."/>
        </authorList>
    </citation>
    <scope>NUCLEOTIDE SEQUENCE [LARGE SCALE GENOMIC DNA]</scope>
    <source>
        <strain evidence="4">rifampicinis</strain>
    </source>
</reference>
<dbReference type="PANTHER" id="PTHR22617">
    <property type="entry name" value="CHEMOTAXIS SENSOR HISTIDINE KINASE-RELATED"/>
    <property type="match status" value="1"/>
</dbReference>
<sequence>MTTSMATEKTTDIALLTFMLAGRRYAMCVTDVVEVSAIVALNEAPGAQAGLLGIANRHGTPLPVYDLRLLMQMGARQVSVDSLFIVCKAYQAHVGLIVDEIQQVIYVPRHAISSVAGAAPAFEEVASYENALIQLIAPGPLLAPLMSSTQERQPPPSEDGRAGVSV</sequence>
<name>A0A7S8ECW9_9CHLR</name>
<evidence type="ECO:0000313" key="3">
    <source>
        <dbReference type="EMBL" id="QPC84667.1"/>
    </source>
</evidence>
<dbReference type="Gene3D" id="2.40.50.180">
    <property type="entry name" value="CheA-289, Domain 4"/>
    <property type="match status" value="1"/>
</dbReference>
<organism evidence="3 4">
    <name type="scientific">Phototrophicus methaneseepsis</name>
    <dbReference type="NCBI Taxonomy" id="2710758"/>
    <lineage>
        <taxon>Bacteria</taxon>
        <taxon>Bacillati</taxon>
        <taxon>Chloroflexota</taxon>
        <taxon>Candidatus Thermofontia</taxon>
        <taxon>Phototrophicales</taxon>
        <taxon>Phototrophicaceae</taxon>
        <taxon>Phototrophicus</taxon>
    </lineage>
</organism>
<keyword evidence="4" id="KW-1185">Reference proteome</keyword>
<dbReference type="RefSeq" id="WP_195172730.1">
    <property type="nucleotide sequence ID" value="NZ_CP062983.1"/>
</dbReference>
<proteinExistence type="predicted"/>
<dbReference type="InterPro" id="IPR039315">
    <property type="entry name" value="CheW"/>
</dbReference>
<dbReference type="InterPro" id="IPR036061">
    <property type="entry name" value="CheW-like_dom_sf"/>
</dbReference>
<dbReference type="Pfam" id="PF01584">
    <property type="entry name" value="CheW"/>
    <property type="match status" value="1"/>
</dbReference>
<feature type="domain" description="CheW-like" evidence="2">
    <location>
        <begin position="12"/>
        <end position="147"/>
    </location>
</feature>
<dbReference type="InterPro" id="IPR002545">
    <property type="entry name" value="CheW-lke_dom"/>
</dbReference>
<accession>A0A7S8ECW9</accession>
<dbReference type="Proteomes" id="UP000594468">
    <property type="component" value="Chromosome"/>
</dbReference>